<dbReference type="AlphaFoldDB" id="A0AAV2N060"/>
<name>A0AAV2N060_9HYME</name>
<proteinExistence type="predicted"/>
<gene>
    <name evidence="1" type="ORF">LPLAT_LOCUS11779</name>
</gene>
<evidence type="ECO:0000313" key="1">
    <source>
        <dbReference type="EMBL" id="CAL1672817.1"/>
    </source>
</evidence>
<dbReference type="Proteomes" id="UP001497644">
    <property type="component" value="Unassembled WGS sequence"/>
</dbReference>
<protein>
    <submittedName>
        <fullName evidence="1">Uncharacterized protein</fullName>
    </submittedName>
</protein>
<dbReference type="EMBL" id="CAXIPU020000985">
    <property type="protein sequence ID" value="CAL1672817.1"/>
    <property type="molecule type" value="Genomic_DNA"/>
</dbReference>
<evidence type="ECO:0000313" key="2">
    <source>
        <dbReference type="Proteomes" id="UP001497644"/>
    </source>
</evidence>
<sequence>MFSFLVKDLQREVCLSLQYKKVLRESSCGRDSPTSTTDTFQKEISHSFCSKGRLNLQLRRPSHLQLDGHLVLHN</sequence>
<comment type="caution">
    <text evidence="1">The sequence shown here is derived from an EMBL/GenBank/DDBJ whole genome shotgun (WGS) entry which is preliminary data.</text>
</comment>
<organism evidence="1 2">
    <name type="scientific">Lasius platythorax</name>
    <dbReference type="NCBI Taxonomy" id="488582"/>
    <lineage>
        <taxon>Eukaryota</taxon>
        <taxon>Metazoa</taxon>
        <taxon>Ecdysozoa</taxon>
        <taxon>Arthropoda</taxon>
        <taxon>Hexapoda</taxon>
        <taxon>Insecta</taxon>
        <taxon>Pterygota</taxon>
        <taxon>Neoptera</taxon>
        <taxon>Endopterygota</taxon>
        <taxon>Hymenoptera</taxon>
        <taxon>Apocrita</taxon>
        <taxon>Aculeata</taxon>
        <taxon>Formicoidea</taxon>
        <taxon>Formicidae</taxon>
        <taxon>Formicinae</taxon>
        <taxon>Lasius</taxon>
        <taxon>Lasius</taxon>
    </lineage>
</organism>
<accession>A0AAV2N060</accession>
<reference evidence="1" key="1">
    <citation type="submission" date="2024-04" db="EMBL/GenBank/DDBJ databases">
        <authorList>
            <consortium name="Molecular Ecology Group"/>
        </authorList>
    </citation>
    <scope>NUCLEOTIDE SEQUENCE</scope>
</reference>
<keyword evidence="2" id="KW-1185">Reference proteome</keyword>